<dbReference type="GO" id="GO:0036038">
    <property type="term" value="C:MKS complex"/>
    <property type="evidence" value="ECO:0007669"/>
    <property type="project" value="TreeGrafter"/>
</dbReference>
<dbReference type="PANTHER" id="PTHR12968">
    <property type="entry name" value="B9 DOMAIN-CONTAINING"/>
    <property type="match status" value="1"/>
</dbReference>
<dbReference type="OrthoDB" id="10263520at2759"/>
<name>A0A1D1VTJ5_RAMVA</name>
<accession>A0A1D1VTJ5</accession>
<evidence type="ECO:0000313" key="6">
    <source>
        <dbReference type="EMBL" id="GAV03533.1"/>
    </source>
</evidence>
<dbReference type="GO" id="GO:0060271">
    <property type="term" value="P:cilium assembly"/>
    <property type="evidence" value="ECO:0007669"/>
    <property type="project" value="TreeGrafter"/>
</dbReference>
<dbReference type="STRING" id="947166.A0A1D1VTJ5"/>
<keyword evidence="4" id="KW-0206">Cytoskeleton</keyword>
<dbReference type="EMBL" id="BDGG01000009">
    <property type="protein sequence ID" value="GAV03533.1"/>
    <property type="molecule type" value="Genomic_DNA"/>
</dbReference>
<keyword evidence="2" id="KW-0963">Cytoplasm</keyword>
<dbReference type="PANTHER" id="PTHR12968:SF4">
    <property type="entry name" value="TECTONIC-LIKE COMPLEX MEMBER MKS1"/>
    <property type="match status" value="1"/>
</dbReference>
<keyword evidence="7" id="KW-1185">Reference proteome</keyword>
<dbReference type="Pfam" id="PF07162">
    <property type="entry name" value="B9-C2"/>
    <property type="match status" value="1"/>
</dbReference>
<dbReference type="PROSITE" id="PS51381">
    <property type="entry name" value="C2_B9"/>
    <property type="match status" value="1"/>
</dbReference>
<evidence type="ECO:0008006" key="8">
    <source>
        <dbReference type="Google" id="ProtNLM"/>
    </source>
</evidence>
<keyword evidence="5" id="KW-0966">Cell projection</keyword>
<gene>
    <name evidence="6" type="primary">RvY_13939</name>
    <name evidence="6" type="synonym">RvY_13939.1</name>
    <name evidence="6" type="ORF">RvY_13939-1</name>
</gene>
<evidence type="ECO:0000256" key="5">
    <source>
        <dbReference type="ARBA" id="ARBA00023273"/>
    </source>
</evidence>
<evidence type="ECO:0000256" key="1">
    <source>
        <dbReference type="ARBA" id="ARBA00004120"/>
    </source>
</evidence>
<evidence type="ECO:0000256" key="4">
    <source>
        <dbReference type="ARBA" id="ARBA00023212"/>
    </source>
</evidence>
<organism evidence="6 7">
    <name type="scientific">Ramazzottius varieornatus</name>
    <name type="common">Water bear</name>
    <name type="synonym">Tardigrade</name>
    <dbReference type="NCBI Taxonomy" id="947166"/>
    <lineage>
        <taxon>Eukaryota</taxon>
        <taxon>Metazoa</taxon>
        <taxon>Ecdysozoa</taxon>
        <taxon>Tardigrada</taxon>
        <taxon>Eutardigrada</taxon>
        <taxon>Parachela</taxon>
        <taxon>Hypsibioidea</taxon>
        <taxon>Ramazzottiidae</taxon>
        <taxon>Ramazzottius</taxon>
    </lineage>
</organism>
<proteinExistence type="predicted"/>
<protein>
    <recommendedName>
        <fullName evidence="8">Meckel syndrome type 1 protein</fullName>
    </recommendedName>
</protein>
<reference evidence="6 7" key="1">
    <citation type="journal article" date="2016" name="Nat. Commun.">
        <title>Extremotolerant tardigrade genome and improved radiotolerance of human cultured cells by tardigrade-unique protein.</title>
        <authorList>
            <person name="Hashimoto T."/>
            <person name="Horikawa D.D."/>
            <person name="Saito Y."/>
            <person name="Kuwahara H."/>
            <person name="Kozuka-Hata H."/>
            <person name="Shin-I T."/>
            <person name="Minakuchi Y."/>
            <person name="Ohishi K."/>
            <person name="Motoyama A."/>
            <person name="Aizu T."/>
            <person name="Enomoto A."/>
            <person name="Kondo K."/>
            <person name="Tanaka S."/>
            <person name="Hara Y."/>
            <person name="Koshikawa S."/>
            <person name="Sagara H."/>
            <person name="Miura T."/>
            <person name="Yokobori S."/>
            <person name="Miyagawa K."/>
            <person name="Suzuki Y."/>
            <person name="Kubo T."/>
            <person name="Oyama M."/>
            <person name="Kohara Y."/>
            <person name="Fujiyama A."/>
            <person name="Arakawa K."/>
            <person name="Katayama T."/>
            <person name="Toyoda A."/>
            <person name="Kunieda T."/>
        </authorList>
    </citation>
    <scope>NUCLEOTIDE SEQUENCE [LARGE SCALE GENOMIC DNA]</scope>
    <source>
        <strain evidence="6 7">YOKOZUNA-1</strain>
    </source>
</reference>
<dbReference type="Proteomes" id="UP000186922">
    <property type="component" value="Unassembled WGS sequence"/>
</dbReference>
<dbReference type="AlphaFoldDB" id="A0A1D1VTJ5"/>
<evidence type="ECO:0000256" key="2">
    <source>
        <dbReference type="ARBA" id="ARBA00022490"/>
    </source>
</evidence>
<evidence type="ECO:0000256" key="3">
    <source>
        <dbReference type="ARBA" id="ARBA00022794"/>
    </source>
</evidence>
<comment type="subcellular location">
    <subcellularLocation>
        <location evidence="1">Cytoplasm</location>
        <location evidence="1">Cytoskeleton</location>
        <location evidence="1">Cilium basal body</location>
    </subcellularLocation>
</comment>
<sequence>MEDPVGATAYYRSTDPQKNFKIRVRIRKLVPAVPKPISGAAPAPLDPDKLVAEVTDNYPVSAADLEQEGYCRTFSWQERIYSRAEQVLYKDLKNCDTPRKKAIHQVVIAITDAERQFHDGPLYTWVDADVSSEMNALTPLTDDENVTETHLGTDAAPYRPRRPRIEDLSSQNNQREVFRLMSPRHNVARATTAMFIMVNLTDTNAPKPSKDNGIRVLCKMQVDSEGLLAVQPDFNASRSPYVIDVSRPGKVAEKYEYHLEHASENMARMDLEKEKQLFRALYQRYSNHQAVLVGNDFDMPKDGYTRLYYSGEIVDADGFDHDDLFVHFLLEIPSGWTSEWGSSGDKEPAHFSSQIAQRRKAGRHFFGCPFGWNMEYSAESHLPTDSNYRLDWPRLLFEVVSLDAWNRYRVEGYGFLDVLSAVGSAVETVHTWIPIGEGSNAKLRRYLVGGGAELENLNYVTVPRDFKAKEFSRYGFRTAGAGRLRVRHTLIVQRGISTNGQNKLSYISSRYHRGFRGDPQRASMATFDQAVERVLEAFKRARRRLLEARGILNVD</sequence>
<dbReference type="InterPro" id="IPR010796">
    <property type="entry name" value="C2_B9-type_dom"/>
</dbReference>
<keyword evidence="3" id="KW-0970">Cilium biogenesis/degradation</keyword>
<evidence type="ECO:0000313" key="7">
    <source>
        <dbReference type="Proteomes" id="UP000186922"/>
    </source>
</evidence>
<comment type="caution">
    <text evidence="6">The sequence shown here is derived from an EMBL/GenBank/DDBJ whole genome shotgun (WGS) entry which is preliminary data.</text>
</comment>